<evidence type="ECO:0000313" key="2">
    <source>
        <dbReference type="Proteomes" id="UP000789525"/>
    </source>
</evidence>
<gene>
    <name evidence="1" type="ORF">ACOLOM_LOCUS9411</name>
</gene>
<evidence type="ECO:0000313" key="1">
    <source>
        <dbReference type="EMBL" id="CAG8682805.1"/>
    </source>
</evidence>
<proteinExistence type="predicted"/>
<dbReference type="EMBL" id="CAJVPT010027258">
    <property type="protein sequence ID" value="CAG8682805.1"/>
    <property type="molecule type" value="Genomic_DNA"/>
</dbReference>
<reference evidence="1" key="1">
    <citation type="submission" date="2021-06" db="EMBL/GenBank/DDBJ databases">
        <authorList>
            <person name="Kallberg Y."/>
            <person name="Tangrot J."/>
            <person name="Rosling A."/>
        </authorList>
    </citation>
    <scope>NUCLEOTIDE SEQUENCE</scope>
    <source>
        <strain evidence="1">CL356</strain>
    </source>
</reference>
<feature type="non-terminal residue" evidence="1">
    <location>
        <position position="67"/>
    </location>
</feature>
<organism evidence="1 2">
    <name type="scientific">Acaulospora colombiana</name>
    <dbReference type="NCBI Taxonomy" id="27376"/>
    <lineage>
        <taxon>Eukaryota</taxon>
        <taxon>Fungi</taxon>
        <taxon>Fungi incertae sedis</taxon>
        <taxon>Mucoromycota</taxon>
        <taxon>Glomeromycotina</taxon>
        <taxon>Glomeromycetes</taxon>
        <taxon>Diversisporales</taxon>
        <taxon>Acaulosporaceae</taxon>
        <taxon>Acaulospora</taxon>
    </lineage>
</organism>
<sequence>MSDNIGNEEQVEFKGTCLDCYLIYKENKELSKQLNYLRKENEDLKDHHDTAKRTLNGLSRNLEETER</sequence>
<accession>A0ACA9P124</accession>
<name>A0ACA9P124_9GLOM</name>
<keyword evidence="2" id="KW-1185">Reference proteome</keyword>
<protein>
    <submittedName>
        <fullName evidence="1">15710_t:CDS:1</fullName>
    </submittedName>
</protein>
<dbReference type="Proteomes" id="UP000789525">
    <property type="component" value="Unassembled WGS sequence"/>
</dbReference>
<comment type="caution">
    <text evidence="1">The sequence shown here is derived from an EMBL/GenBank/DDBJ whole genome shotgun (WGS) entry which is preliminary data.</text>
</comment>